<feature type="binding site" evidence="10">
    <location>
        <position position="133"/>
    </location>
    <ligand>
        <name>NAD(+)</name>
        <dbReference type="ChEBI" id="CHEBI:57540"/>
    </ligand>
</feature>
<dbReference type="GO" id="GO:0003979">
    <property type="term" value="F:UDP-glucose 6-dehydrogenase activity"/>
    <property type="evidence" value="ECO:0007669"/>
    <property type="project" value="UniProtKB-EC"/>
</dbReference>
<dbReference type="PANTHER" id="PTHR43750:SF3">
    <property type="entry name" value="UDP-GLUCOSE 6-DEHYDROGENASE TUAD"/>
    <property type="match status" value="1"/>
</dbReference>
<evidence type="ECO:0000256" key="10">
    <source>
        <dbReference type="PIRSR" id="PIRSR500134-3"/>
    </source>
</evidence>
<evidence type="ECO:0000256" key="3">
    <source>
        <dbReference type="ARBA" id="ARBA00012954"/>
    </source>
</evidence>
<dbReference type="PIRSF" id="PIRSF000124">
    <property type="entry name" value="UDPglc_GDPman_dh"/>
    <property type="match status" value="1"/>
</dbReference>
<sequence>MHVSIIGSGYVGTTIAACLADLGHEVVNVEIDERIVETINAGEAPIHESGLAERIAEHAGPDADHDGSDAEHAGPDADHDGSDAEHAGPDVDHDGPDTDHHGPDGSNASGNLRATTDYADVRETDVTFLCLPTPQAEDGSLDLAPMRAGSESLGRALAEKSNEDDHLVVVKSTVLPGTTEDVVGPILERESGIAIGEGLDLAMNPEFLRMGTAVQDFLEPDKVVVGATSDAAAATLRDLYAPILEREETDLVETDVREAELIKYANNAFLASKVSLVNELGNIAKEYGADAYEVLEAVGLDDRISARFMRSGLGWGGSCFPKDVAALRAGAREQGYDPDLLDAVVSVNDEQPTRLVSLLADHVSLDSARIAVLGLSFKPGTDDIRKSRALDVIDELQTRGATVVAYDPVAMDNVREQYGETRFDGALEFAASSADALADADGTVVATDWPEFDELSFDGMAQRVVVDGRRIEVDARDLEVYEGLTW</sequence>
<dbReference type="GO" id="GO:0000271">
    <property type="term" value="P:polysaccharide biosynthetic process"/>
    <property type="evidence" value="ECO:0007669"/>
    <property type="project" value="InterPro"/>
</dbReference>
<dbReference type="HOGENOM" id="CLU_023810_1_1_2"/>
<dbReference type="AlphaFoldDB" id="D3SQL3"/>
<dbReference type="InterPro" id="IPR001732">
    <property type="entry name" value="UDP-Glc/GDP-Man_DH_N"/>
</dbReference>
<keyword evidence="14" id="KW-1185">Reference proteome</keyword>
<feature type="compositionally biased region" description="Basic and acidic residues" evidence="11">
    <location>
        <begin position="59"/>
        <end position="103"/>
    </location>
</feature>
<evidence type="ECO:0000256" key="4">
    <source>
        <dbReference type="ARBA" id="ARBA00023002"/>
    </source>
</evidence>
<evidence type="ECO:0000256" key="8">
    <source>
        <dbReference type="PIRSR" id="PIRSR500134-1"/>
    </source>
</evidence>
<dbReference type="InterPro" id="IPR008927">
    <property type="entry name" value="6-PGluconate_DH-like_C_sf"/>
</dbReference>
<evidence type="ECO:0000256" key="6">
    <source>
        <dbReference type="ARBA" id="ARBA00047473"/>
    </source>
</evidence>
<dbReference type="InterPro" id="IPR028357">
    <property type="entry name" value="UDPglc_DH_bac"/>
</dbReference>
<keyword evidence="4 7" id="KW-0560">Oxidoreductase</keyword>
<evidence type="ECO:0000256" key="5">
    <source>
        <dbReference type="ARBA" id="ARBA00023027"/>
    </source>
</evidence>
<dbReference type="SMART" id="SM00984">
    <property type="entry name" value="UDPG_MGDP_dh_C"/>
    <property type="match status" value="1"/>
</dbReference>
<evidence type="ECO:0000256" key="11">
    <source>
        <dbReference type="SAM" id="MobiDB-lite"/>
    </source>
</evidence>
<feature type="domain" description="UDP-glucose/GDP-mannose dehydrogenase C-terminal" evidence="12">
    <location>
        <begin position="371"/>
        <end position="474"/>
    </location>
</feature>
<accession>D3SQL3</accession>
<dbReference type="Gene3D" id="1.20.5.100">
    <property type="entry name" value="Cytochrome c1, transmembrane anchor, C-terminal"/>
    <property type="match status" value="1"/>
</dbReference>
<dbReference type="KEGG" id="nmg:Nmag_0917"/>
<evidence type="ECO:0000313" key="13">
    <source>
        <dbReference type="EMBL" id="ADD04501.1"/>
    </source>
</evidence>
<reference evidence="13 14" key="2">
    <citation type="journal article" date="2012" name="BMC Genomics">
        <title>A comparative genomics perspective on the genetic content of the alkaliphilic haloarchaeon Natrialba magadii ATCC 43099T.</title>
        <authorList>
            <person name="Siddaramappa S."/>
            <person name="Challacombe J.F."/>
            <person name="Decastro R.E."/>
            <person name="Pfeiffer F."/>
            <person name="Sastre D.E."/>
            <person name="Gimenez M.I."/>
            <person name="Paggi R.A."/>
            <person name="Detter J.C."/>
            <person name="Davenport K.W."/>
            <person name="Goodwin L.A."/>
            <person name="Kyrpides N."/>
            <person name="Tapia R."/>
            <person name="Pitluck S."/>
            <person name="Lucas S."/>
            <person name="Woyke T."/>
            <person name="Maupin-Furlow J.A."/>
        </authorList>
    </citation>
    <scope>NUCLEOTIDE SEQUENCE [LARGE SCALE GENOMIC DNA]</scope>
    <source>
        <strain evidence="14">ATCC 43099 / DSM 3394 / CCM 3739 / CIP 104546 / IAM 13178 / JCM 8861 / NBRC 102185 / NCIMB 2190 / MS3</strain>
    </source>
</reference>
<dbReference type="Pfam" id="PF03720">
    <property type="entry name" value="UDPG_MGDP_dh_C"/>
    <property type="match status" value="1"/>
</dbReference>
<evidence type="ECO:0000259" key="12">
    <source>
        <dbReference type="SMART" id="SM00984"/>
    </source>
</evidence>
<feature type="binding site" evidence="10">
    <location>
        <position position="322"/>
    </location>
    <ligand>
        <name>NAD(+)</name>
        <dbReference type="ChEBI" id="CHEBI:57540"/>
    </ligand>
</feature>
<keyword evidence="5 7" id="KW-0520">NAD</keyword>
<feature type="binding site" evidence="9">
    <location>
        <position position="316"/>
    </location>
    <ligand>
        <name>substrate</name>
    </ligand>
</feature>
<dbReference type="Gene3D" id="3.40.50.720">
    <property type="entry name" value="NAD(P)-binding Rossmann-like Domain"/>
    <property type="match status" value="3"/>
</dbReference>
<dbReference type="EMBL" id="CP001932">
    <property type="protein sequence ID" value="ADD04501.1"/>
    <property type="molecule type" value="Genomic_DNA"/>
</dbReference>
<dbReference type="PIRSF" id="PIRSF500134">
    <property type="entry name" value="UDPglc_DH_bac"/>
    <property type="match status" value="1"/>
</dbReference>
<evidence type="ECO:0000256" key="2">
    <source>
        <dbReference type="ARBA" id="ARBA00006601"/>
    </source>
</evidence>
<gene>
    <name evidence="13" type="primary">aglM</name>
    <name evidence="13" type="ordered locus">Nmag_0917</name>
</gene>
<dbReference type="InterPro" id="IPR014027">
    <property type="entry name" value="UDP-Glc/GDP-Man_DH_C"/>
</dbReference>
<reference evidence="14" key="1">
    <citation type="submission" date="2010-02" db="EMBL/GenBank/DDBJ databases">
        <title>Complete sequence of chromosome of Natrialba magadii ATCC 43099.</title>
        <authorList>
            <consortium name="US DOE Joint Genome Institute"/>
            <person name="Lucas S."/>
            <person name="Copeland A."/>
            <person name="Lapidus A."/>
            <person name="Cheng J.-F."/>
            <person name="Bruce D."/>
            <person name="Goodwin L."/>
            <person name="Pitluck S."/>
            <person name="Davenport K."/>
            <person name="Saunders E."/>
            <person name="Detter J.C."/>
            <person name="Han C."/>
            <person name="Tapia R."/>
            <person name="Land M."/>
            <person name="Hauser L."/>
            <person name="Kyrpides N."/>
            <person name="Mikhailova N."/>
            <person name="De Castro R.E."/>
            <person name="Maupin-Furlow J.A."/>
            <person name="Woyke T."/>
        </authorList>
    </citation>
    <scope>NUCLEOTIDE SEQUENCE [LARGE SCALE GENOMIC DNA]</scope>
    <source>
        <strain evidence="14">ATCC 43099 / DSM 3394 / CCM 3739 / CIP 104546 / IAM 13178 / JCM 8861 / NBRC 102185 / NCIMB 2190 / MS3</strain>
    </source>
</reference>
<dbReference type="Pfam" id="PF03721">
    <property type="entry name" value="UDPG_MGDP_dh_N"/>
    <property type="match status" value="2"/>
</dbReference>
<dbReference type="SUPFAM" id="SSF48179">
    <property type="entry name" value="6-phosphogluconate dehydrogenase C-terminal domain-like"/>
    <property type="match status" value="1"/>
</dbReference>
<feature type="region of interest" description="Disordered" evidence="11">
    <location>
        <begin position="59"/>
        <end position="112"/>
    </location>
</feature>
<protein>
    <recommendedName>
        <fullName evidence="3 7">UDP-glucose 6-dehydrogenase</fullName>
        <ecNumber evidence="3 7">1.1.1.22</ecNumber>
    </recommendedName>
</protein>
<dbReference type="InterPro" id="IPR017476">
    <property type="entry name" value="UDP-Glc/GDP-Man"/>
</dbReference>
<dbReference type="eggNOG" id="arCOG00253">
    <property type="taxonomic scope" value="Archaea"/>
</dbReference>
<dbReference type="SUPFAM" id="SSF51735">
    <property type="entry name" value="NAD(P)-binding Rossmann-fold domains"/>
    <property type="match status" value="1"/>
</dbReference>
<feature type="binding site" evidence="9">
    <location>
        <position position="263"/>
    </location>
    <ligand>
        <name>substrate</name>
    </ligand>
</feature>
<dbReference type="InterPro" id="IPR014026">
    <property type="entry name" value="UDP-Glc/GDP-Man_DH_dimer"/>
</dbReference>
<feature type="binding site" evidence="9">
    <location>
        <position position="378"/>
    </location>
    <ligand>
        <name>substrate</name>
    </ligand>
</feature>
<evidence type="ECO:0000256" key="1">
    <source>
        <dbReference type="ARBA" id="ARBA00004701"/>
    </source>
</evidence>
<dbReference type="Proteomes" id="UP000001879">
    <property type="component" value="Chromosome"/>
</dbReference>
<dbReference type="Pfam" id="PF00984">
    <property type="entry name" value="UDPG_MGDP_dh"/>
    <property type="match status" value="1"/>
</dbReference>
<dbReference type="RefSeq" id="WP_012996440.1">
    <property type="nucleotide sequence ID" value="NC_013922.1"/>
</dbReference>
<organism evidence="13 14">
    <name type="scientific">Natrialba magadii (strain ATCC 43099 / DSM 3394 / CCM 3739 / CIP 104546 / IAM 13178 / JCM 8861 / NBRC 102185 / NCIMB 2190 / MS3)</name>
    <name type="common">Natronobacterium magadii</name>
    <dbReference type="NCBI Taxonomy" id="547559"/>
    <lineage>
        <taxon>Archaea</taxon>
        <taxon>Methanobacteriati</taxon>
        <taxon>Methanobacteriota</taxon>
        <taxon>Stenosarchaea group</taxon>
        <taxon>Halobacteria</taxon>
        <taxon>Halobacteriales</taxon>
        <taxon>Natrialbaceae</taxon>
        <taxon>Natrialba</taxon>
    </lineage>
</organism>
<dbReference type="EC" id="1.1.1.22" evidence="3 7"/>
<dbReference type="STRING" id="547559.Nmag_0917"/>
<evidence type="ECO:0000256" key="9">
    <source>
        <dbReference type="PIRSR" id="PIRSR500134-2"/>
    </source>
</evidence>
<proteinExistence type="inferred from homology"/>
<dbReference type="GeneID" id="8823747"/>
<comment type="pathway">
    <text evidence="1">Nucleotide-sugar biosynthesis; UDP-alpha-D-glucuronate biosynthesis; UDP-alpha-D-glucuronate from UDP-alpha-D-glucose: step 1/1.</text>
</comment>
<dbReference type="SUPFAM" id="SSF52413">
    <property type="entry name" value="UDP-glucose/GDP-mannose dehydrogenase C-terminal domain"/>
    <property type="match status" value="1"/>
</dbReference>
<comment type="catalytic activity">
    <reaction evidence="6 7">
        <text>UDP-alpha-D-glucose + 2 NAD(+) + H2O = UDP-alpha-D-glucuronate + 2 NADH + 3 H(+)</text>
        <dbReference type="Rhea" id="RHEA:23596"/>
        <dbReference type="ChEBI" id="CHEBI:15377"/>
        <dbReference type="ChEBI" id="CHEBI:15378"/>
        <dbReference type="ChEBI" id="CHEBI:57540"/>
        <dbReference type="ChEBI" id="CHEBI:57945"/>
        <dbReference type="ChEBI" id="CHEBI:58052"/>
        <dbReference type="ChEBI" id="CHEBI:58885"/>
        <dbReference type="EC" id="1.1.1.22"/>
    </reaction>
</comment>
<dbReference type="PANTHER" id="PTHR43750">
    <property type="entry name" value="UDP-GLUCOSE 6-DEHYDROGENASE TUAD"/>
    <property type="match status" value="1"/>
</dbReference>
<feature type="binding site" evidence="10">
    <location>
        <position position="385"/>
    </location>
    <ligand>
        <name>NAD(+)</name>
        <dbReference type="ChEBI" id="CHEBI:57540"/>
    </ligand>
</feature>
<name>D3SQL3_NATMM</name>
<dbReference type="InterPro" id="IPR036220">
    <property type="entry name" value="UDP-Glc/GDP-Man_DH_C_sf"/>
</dbReference>
<dbReference type="UniPathway" id="UPA00038">
    <property type="reaction ID" value="UER00491"/>
</dbReference>
<dbReference type="GO" id="GO:0051287">
    <property type="term" value="F:NAD binding"/>
    <property type="evidence" value="ECO:0007669"/>
    <property type="project" value="InterPro"/>
</dbReference>
<evidence type="ECO:0000256" key="7">
    <source>
        <dbReference type="PIRNR" id="PIRNR000124"/>
    </source>
</evidence>
<feature type="binding site" evidence="9">
    <location>
        <begin position="308"/>
        <end position="312"/>
    </location>
    <ligand>
        <name>substrate</name>
    </ligand>
</feature>
<dbReference type="NCBIfam" id="TIGR03026">
    <property type="entry name" value="NDP-sugDHase"/>
    <property type="match status" value="1"/>
</dbReference>
<evidence type="ECO:0000313" key="14">
    <source>
        <dbReference type="Proteomes" id="UP000001879"/>
    </source>
</evidence>
<dbReference type="InterPro" id="IPR036291">
    <property type="entry name" value="NAD(P)-bd_dom_sf"/>
</dbReference>
<dbReference type="PaxDb" id="547559-Nmag_0917"/>
<comment type="similarity">
    <text evidence="2 7">Belongs to the UDP-glucose/GDP-mannose dehydrogenase family.</text>
</comment>
<feature type="active site" description="Nucleophile" evidence="8">
    <location>
        <position position="319"/>
    </location>
</feature>
<feature type="binding site" evidence="10">
    <location>
        <position position="173"/>
    </location>
    <ligand>
        <name>NAD(+)</name>
        <dbReference type="ChEBI" id="CHEBI:57540"/>
    </ligand>
</feature>
<dbReference type="GO" id="GO:0006065">
    <property type="term" value="P:UDP-glucuronate biosynthetic process"/>
    <property type="evidence" value="ECO:0007669"/>
    <property type="project" value="UniProtKB-UniPathway"/>
</dbReference>